<evidence type="ECO:0000313" key="2">
    <source>
        <dbReference type="Proteomes" id="UP000214720"/>
    </source>
</evidence>
<protein>
    <submittedName>
        <fullName evidence="1">Uncharacterized protein</fullName>
    </submittedName>
</protein>
<gene>
    <name evidence="1" type="ORF">BSU04_29730</name>
</gene>
<name>A0A226WUJ2_CABSO</name>
<dbReference type="AlphaFoldDB" id="A0A226WUJ2"/>
<dbReference type="Proteomes" id="UP000214720">
    <property type="component" value="Unassembled WGS sequence"/>
</dbReference>
<proteinExistence type="predicted"/>
<sequence>MISAVRCPEDYPRQVGAITREVPERFIVEVCRVYFKRGRAIVTLASNEALRDKHSHASIFKKWRTNA</sequence>
<organism evidence="1 2">
    <name type="scientific">Caballeronia sordidicola</name>
    <name type="common">Burkholderia sordidicola</name>
    <dbReference type="NCBI Taxonomy" id="196367"/>
    <lineage>
        <taxon>Bacteria</taxon>
        <taxon>Pseudomonadati</taxon>
        <taxon>Pseudomonadota</taxon>
        <taxon>Betaproteobacteria</taxon>
        <taxon>Burkholderiales</taxon>
        <taxon>Burkholderiaceae</taxon>
        <taxon>Caballeronia</taxon>
    </lineage>
</organism>
<comment type="caution">
    <text evidence="1">The sequence shown here is derived from an EMBL/GenBank/DDBJ whole genome shotgun (WGS) entry which is preliminary data.</text>
</comment>
<dbReference type="EMBL" id="MTHB01000200">
    <property type="protein sequence ID" value="OXC74842.1"/>
    <property type="molecule type" value="Genomic_DNA"/>
</dbReference>
<reference evidence="2" key="1">
    <citation type="submission" date="2017-01" db="EMBL/GenBank/DDBJ databases">
        <title>Genome Analysis of Deinococcus marmoris KOPRI26562.</title>
        <authorList>
            <person name="Kim J.H."/>
            <person name="Oh H.-M."/>
        </authorList>
    </citation>
    <scope>NUCLEOTIDE SEQUENCE [LARGE SCALE GENOMIC DNA]</scope>
    <source>
        <strain evidence="2">PAMC 26633</strain>
    </source>
</reference>
<evidence type="ECO:0000313" key="1">
    <source>
        <dbReference type="EMBL" id="OXC74842.1"/>
    </source>
</evidence>
<accession>A0A226WUJ2</accession>